<accession>A0A1F7YEH4</accession>
<evidence type="ECO:0000256" key="3">
    <source>
        <dbReference type="ARBA" id="ARBA00022801"/>
    </source>
</evidence>
<evidence type="ECO:0000256" key="4">
    <source>
        <dbReference type="ARBA" id="ARBA00022825"/>
    </source>
</evidence>
<dbReference type="PROSITE" id="PS50106">
    <property type="entry name" value="PDZ"/>
    <property type="match status" value="1"/>
</dbReference>
<keyword evidence="2 5" id="KW-0645">Protease</keyword>
<dbReference type="InterPro" id="IPR055210">
    <property type="entry name" value="CtpA/B_N"/>
</dbReference>
<dbReference type="EMBL" id="MGGI01000020">
    <property type="protein sequence ID" value="OGM25731.1"/>
    <property type="molecule type" value="Genomic_DNA"/>
</dbReference>
<organism evidence="8 9">
    <name type="scientific">Candidatus Woesebacteria bacterium RIFCSPHIGHO2_01_FULL_39_28</name>
    <dbReference type="NCBI Taxonomy" id="1802496"/>
    <lineage>
        <taxon>Bacteria</taxon>
        <taxon>Candidatus Woeseibacteriota</taxon>
    </lineage>
</organism>
<keyword evidence="4 5" id="KW-0720">Serine protease</keyword>
<dbReference type="Pfam" id="PF22694">
    <property type="entry name" value="CtpB_N-like"/>
    <property type="match status" value="1"/>
</dbReference>
<evidence type="ECO:0000256" key="2">
    <source>
        <dbReference type="ARBA" id="ARBA00022670"/>
    </source>
</evidence>
<dbReference type="InterPro" id="IPR029045">
    <property type="entry name" value="ClpP/crotonase-like_dom_sf"/>
</dbReference>
<evidence type="ECO:0000313" key="9">
    <source>
        <dbReference type="Proteomes" id="UP000178851"/>
    </source>
</evidence>
<dbReference type="InterPro" id="IPR005151">
    <property type="entry name" value="Tail-specific_protease"/>
</dbReference>
<dbReference type="SUPFAM" id="SSF50156">
    <property type="entry name" value="PDZ domain-like"/>
    <property type="match status" value="1"/>
</dbReference>
<dbReference type="AlphaFoldDB" id="A0A1F7YEH4"/>
<comment type="caution">
    <text evidence="8">The sequence shown here is derived from an EMBL/GenBank/DDBJ whole genome shotgun (WGS) entry which is preliminary data.</text>
</comment>
<evidence type="ECO:0000256" key="5">
    <source>
        <dbReference type="RuleBase" id="RU004404"/>
    </source>
</evidence>
<dbReference type="InterPro" id="IPR041489">
    <property type="entry name" value="PDZ_6"/>
</dbReference>
<dbReference type="InterPro" id="IPR001478">
    <property type="entry name" value="PDZ"/>
</dbReference>
<dbReference type="Gene3D" id="2.30.42.10">
    <property type="match status" value="1"/>
</dbReference>
<dbReference type="Proteomes" id="UP000178851">
    <property type="component" value="Unassembled WGS sequence"/>
</dbReference>
<dbReference type="SMART" id="SM00228">
    <property type="entry name" value="PDZ"/>
    <property type="match status" value="1"/>
</dbReference>
<gene>
    <name evidence="8" type="ORF">A2627_01515</name>
</gene>
<dbReference type="PANTHER" id="PTHR32060:SF30">
    <property type="entry name" value="CARBOXY-TERMINAL PROCESSING PROTEASE CTPA"/>
    <property type="match status" value="1"/>
</dbReference>
<dbReference type="GO" id="GO:0006508">
    <property type="term" value="P:proteolysis"/>
    <property type="evidence" value="ECO:0007669"/>
    <property type="project" value="UniProtKB-KW"/>
</dbReference>
<dbReference type="GO" id="GO:0030288">
    <property type="term" value="C:outer membrane-bounded periplasmic space"/>
    <property type="evidence" value="ECO:0007669"/>
    <property type="project" value="TreeGrafter"/>
</dbReference>
<dbReference type="Gene3D" id="3.90.226.10">
    <property type="entry name" value="2-enoyl-CoA Hydratase, Chain A, domain 1"/>
    <property type="match status" value="1"/>
</dbReference>
<feature type="transmembrane region" description="Helical" evidence="6">
    <location>
        <begin position="12"/>
        <end position="29"/>
    </location>
</feature>
<keyword evidence="6" id="KW-0812">Transmembrane</keyword>
<dbReference type="Gene3D" id="3.30.750.44">
    <property type="match status" value="1"/>
</dbReference>
<keyword evidence="6" id="KW-1133">Transmembrane helix</keyword>
<reference evidence="8 9" key="1">
    <citation type="journal article" date="2016" name="Nat. Commun.">
        <title>Thousands of microbial genomes shed light on interconnected biogeochemical processes in an aquifer system.</title>
        <authorList>
            <person name="Anantharaman K."/>
            <person name="Brown C.T."/>
            <person name="Hug L.A."/>
            <person name="Sharon I."/>
            <person name="Castelle C.J."/>
            <person name="Probst A.J."/>
            <person name="Thomas B.C."/>
            <person name="Singh A."/>
            <person name="Wilkins M.J."/>
            <person name="Karaoz U."/>
            <person name="Brodie E.L."/>
            <person name="Williams K.H."/>
            <person name="Hubbard S.S."/>
            <person name="Banfield J.F."/>
        </authorList>
    </citation>
    <scope>NUCLEOTIDE SEQUENCE [LARGE SCALE GENOMIC DNA]</scope>
</reference>
<dbReference type="CDD" id="cd06782">
    <property type="entry name" value="cpPDZ_CPP-like"/>
    <property type="match status" value="1"/>
</dbReference>
<dbReference type="CDD" id="cd07560">
    <property type="entry name" value="Peptidase_S41_CPP"/>
    <property type="match status" value="1"/>
</dbReference>
<dbReference type="PANTHER" id="PTHR32060">
    <property type="entry name" value="TAIL-SPECIFIC PROTEASE"/>
    <property type="match status" value="1"/>
</dbReference>
<dbReference type="GO" id="GO:0004175">
    <property type="term" value="F:endopeptidase activity"/>
    <property type="evidence" value="ECO:0007669"/>
    <property type="project" value="TreeGrafter"/>
</dbReference>
<dbReference type="GO" id="GO:0008236">
    <property type="term" value="F:serine-type peptidase activity"/>
    <property type="evidence" value="ECO:0007669"/>
    <property type="project" value="UniProtKB-KW"/>
</dbReference>
<dbReference type="InterPro" id="IPR004447">
    <property type="entry name" value="Peptidase_S41A"/>
</dbReference>
<evidence type="ECO:0000256" key="6">
    <source>
        <dbReference type="SAM" id="Phobius"/>
    </source>
</evidence>
<dbReference type="NCBIfam" id="TIGR00225">
    <property type="entry name" value="prc"/>
    <property type="match status" value="1"/>
</dbReference>
<dbReference type="SMART" id="SM00245">
    <property type="entry name" value="TSPc"/>
    <property type="match status" value="1"/>
</dbReference>
<name>A0A1F7YEH4_9BACT</name>
<evidence type="ECO:0000313" key="8">
    <source>
        <dbReference type="EMBL" id="OGM25731.1"/>
    </source>
</evidence>
<sequence>MKLSFLKARNIIIGIILVVSASGIGYFFGVKGFEANFRKFPKVTVSRETPPAKSLDFSLFWKVWDTISLVYYDKSKIVPSKMVYGAIKGMVASLGDPYTAFLPPEENKVTQEDLNGNFEGVGVQIGFKGTQLAVIAPLSGSPAEKAGIKAGDYIIGLKDQRKNIQTGTVGMSLPQAVEIIRGQAGTRITLTLLRKETEAPITIEVTREVINVPSVVLTFKGENNSLAVITLSKFSADTKQQWAKVIESVLVKGESVKGIILDMRNNPGGYLDGAIDIASEFIKSGTVLIEEDGKGVRNEVKVSRVGRVLDYPLTALVNSGSASASEIVAGALKDNKRASIVGETTFGKGTVQEPQQIEGGSSLHITTSKWLTPSGFWVNDKGLTPDVKILDDEKTDKDEQLEKAIELLK</sequence>
<comment type="similarity">
    <text evidence="1 5">Belongs to the peptidase S41A family.</text>
</comment>
<keyword evidence="6" id="KW-0472">Membrane</keyword>
<evidence type="ECO:0000259" key="7">
    <source>
        <dbReference type="PROSITE" id="PS50106"/>
    </source>
</evidence>
<dbReference type="Pfam" id="PF17820">
    <property type="entry name" value="PDZ_6"/>
    <property type="match status" value="1"/>
</dbReference>
<protein>
    <recommendedName>
        <fullName evidence="7">PDZ domain-containing protein</fullName>
    </recommendedName>
</protein>
<dbReference type="GO" id="GO:0007165">
    <property type="term" value="P:signal transduction"/>
    <property type="evidence" value="ECO:0007669"/>
    <property type="project" value="TreeGrafter"/>
</dbReference>
<dbReference type="SUPFAM" id="SSF52096">
    <property type="entry name" value="ClpP/crotonase"/>
    <property type="match status" value="1"/>
</dbReference>
<proteinExistence type="inferred from homology"/>
<keyword evidence="3 5" id="KW-0378">Hydrolase</keyword>
<dbReference type="Pfam" id="PF03572">
    <property type="entry name" value="Peptidase_S41"/>
    <property type="match status" value="1"/>
</dbReference>
<feature type="domain" description="PDZ" evidence="7">
    <location>
        <begin position="108"/>
        <end position="181"/>
    </location>
</feature>
<evidence type="ECO:0000256" key="1">
    <source>
        <dbReference type="ARBA" id="ARBA00009179"/>
    </source>
</evidence>
<dbReference type="InterPro" id="IPR036034">
    <property type="entry name" value="PDZ_sf"/>
</dbReference>